<dbReference type="Gene3D" id="3.40.50.300">
    <property type="entry name" value="P-loop containing nucleotide triphosphate hydrolases"/>
    <property type="match status" value="1"/>
</dbReference>
<feature type="region of interest" description="Disordered" evidence="5">
    <location>
        <begin position="301"/>
        <end position="330"/>
    </location>
</feature>
<dbReference type="PROSITE" id="PS50011">
    <property type="entry name" value="PROTEIN_KINASE_DOM"/>
    <property type="match status" value="1"/>
</dbReference>
<keyword evidence="10" id="KW-1185">Reference proteome</keyword>
<dbReference type="PANTHER" id="PTHR47691:SF3">
    <property type="entry name" value="HTH-TYPE TRANSCRIPTIONAL REGULATOR RV0890C-RELATED"/>
    <property type="match status" value="1"/>
</dbReference>
<dbReference type="SMART" id="SM00220">
    <property type="entry name" value="S_TKc"/>
    <property type="match status" value="1"/>
</dbReference>
<dbReference type="PANTHER" id="PTHR47691">
    <property type="entry name" value="REGULATOR-RELATED"/>
    <property type="match status" value="1"/>
</dbReference>
<dbReference type="EMBL" id="JAPWIS010000010">
    <property type="protein sequence ID" value="MCZ4586155.1"/>
    <property type="molecule type" value="Genomic_DNA"/>
</dbReference>
<dbReference type="Gene3D" id="1.10.10.10">
    <property type="entry name" value="Winged helix-like DNA-binding domain superfamily/Winged helix DNA-binding domain"/>
    <property type="match status" value="1"/>
</dbReference>
<dbReference type="InterPro" id="IPR016032">
    <property type="entry name" value="Sig_transdc_resp-reg_C-effctor"/>
</dbReference>
<dbReference type="GO" id="GO:0005524">
    <property type="term" value="F:ATP binding"/>
    <property type="evidence" value="ECO:0007669"/>
    <property type="project" value="UniProtKB-UniRule"/>
</dbReference>
<gene>
    <name evidence="8" type="ORF">O4328_21105</name>
    <name evidence="9" type="ORF">Q5707_41315</name>
</gene>
<accession>A0AAX3YST2</accession>
<dbReference type="PROSITE" id="PS00107">
    <property type="entry name" value="PROTEIN_KINASE_ATP"/>
    <property type="match status" value="1"/>
</dbReference>
<dbReference type="PROSITE" id="PS50043">
    <property type="entry name" value="HTH_LUXR_2"/>
    <property type="match status" value="1"/>
</dbReference>
<dbReference type="InterPro" id="IPR011990">
    <property type="entry name" value="TPR-like_helical_dom_sf"/>
</dbReference>
<feature type="repeat" description="TPR" evidence="3">
    <location>
        <begin position="847"/>
        <end position="880"/>
    </location>
</feature>
<dbReference type="CDD" id="cd14014">
    <property type="entry name" value="STKc_PknB_like"/>
    <property type="match status" value="1"/>
</dbReference>
<dbReference type="SMART" id="SM00028">
    <property type="entry name" value="TPR"/>
    <property type="match status" value="3"/>
</dbReference>
<feature type="domain" description="Protein kinase" evidence="6">
    <location>
        <begin position="25"/>
        <end position="290"/>
    </location>
</feature>
<evidence type="ECO:0000256" key="5">
    <source>
        <dbReference type="SAM" id="MobiDB-lite"/>
    </source>
</evidence>
<dbReference type="PROSITE" id="PS50005">
    <property type="entry name" value="TPR"/>
    <property type="match status" value="1"/>
</dbReference>
<evidence type="ECO:0000256" key="1">
    <source>
        <dbReference type="ARBA" id="ARBA00022741"/>
    </source>
</evidence>
<dbReference type="Gene3D" id="1.10.510.10">
    <property type="entry name" value="Transferase(Phosphotransferase) domain 1"/>
    <property type="match status" value="1"/>
</dbReference>
<dbReference type="PRINTS" id="PR00038">
    <property type="entry name" value="HTHLUXR"/>
</dbReference>
<geneLocation type="plasmid" evidence="9 11">
    <name>pRho-VOC14-L</name>
</geneLocation>
<dbReference type="Pfam" id="PF00069">
    <property type="entry name" value="Pkinase"/>
    <property type="match status" value="1"/>
</dbReference>
<keyword evidence="9" id="KW-0418">Kinase</keyword>
<dbReference type="Pfam" id="PF00196">
    <property type="entry name" value="GerE"/>
    <property type="match status" value="1"/>
</dbReference>
<keyword evidence="3" id="KW-0802">TPR repeat</keyword>
<proteinExistence type="predicted"/>
<dbReference type="SUPFAM" id="SSF48452">
    <property type="entry name" value="TPR-like"/>
    <property type="match status" value="1"/>
</dbReference>
<dbReference type="Proteomes" id="UP001231166">
    <property type="component" value="Plasmid pRho-VOC14-L"/>
</dbReference>
<evidence type="ECO:0000313" key="10">
    <source>
        <dbReference type="Proteomes" id="UP001066327"/>
    </source>
</evidence>
<dbReference type="SUPFAM" id="SSF46894">
    <property type="entry name" value="C-terminal effector domain of the bipartite response regulators"/>
    <property type="match status" value="1"/>
</dbReference>
<dbReference type="InterPro" id="IPR019734">
    <property type="entry name" value="TPR_rpt"/>
</dbReference>
<dbReference type="GO" id="GO:0003677">
    <property type="term" value="F:DNA binding"/>
    <property type="evidence" value="ECO:0007669"/>
    <property type="project" value="InterPro"/>
</dbReference>
<dbReference type="RefSeq" id="WP_206016611.1">
    <property type="nucleotide sequence ID" value="NZ_CP130956.1"/>
</dbReference>
<dbReference type="PROSITE" id="PS00108">
    <property type="entry name" value="PROTEIN_KINASE_ST"/>
    <property type="match status" value="1"/>
</dbReference>
<dbReference type="Pfam" id="PF13424">
    <property type="entry name" value="TPR_12"/>
    <property type="match status" value="1"/>
</dbReference>
<dbReference type="EMBL" id="CP130956">
    <property type="protein sequence ID" value="WLF51910.1"/>
    <property type="molecule type" value="Genomic_DNA"/>
</dbReference>
<name>A0AAX3YST2_RHOOP</name>
<dbReference type="InterPro" id="IPR011009">
    <property type="entry name" value="Kinase-like_dom_sf"/>
</dbReference>
<keyword evidence="2 4" id="KW-0067">ATP-binding</keyword>
<dbReference type="PRINTS" id="PR00364">
    <property type="entry name" value="DISEASERSIST"/>
</dbReference>
<dbReference type="InterPro" id="IPR017441">
    <property type="entry name" value="Protein_kinase_ATP_BS"/>
</dbReference>
<dbReference type="InterPro" id="IPR008271">
    <property type="entry name" value="Ser/Thr_kinase_AS"/>
</dbReference>
<dbReference type="CDD" id="cd06170">
    <property type="entry name" value="LuxR_C_like"/>
    <property type="match status" value="1"/>
</dbReference>
<dbReference type="SUPFAM" id="SSF56112">
    <property type="entry name" value="Protein kinase-like (PK-like)"/>
    <property type="match status" value="1"/>
</dbReference>
<dbReference type="GO" id="GO:0006355">
    <property type="term" value="P:regulation of DNA-templated transcription"/>
    <property type="evidence" value="ECO:0007669"/>
    <property type="project" value="InterPro"/>
</dbReference>
<dbReference type="Proteomes" id="UP001066327">
    <property type="component" value="Unassembled WGS sequence"/>
</dbReference>
<keyword evidence="9" id="KW-0808">Transferase</keyword>
<evidence type="ECO:0000256" key="3">
    <source>
        <dbReference type="PROSITE-ProRule" id="PRU00339"/>
    </source>
</evidence>
<evidence type="ECO:0000313" key="11">
    <source>
        <dbReference type="Proteomes" id="UP001231166"/>
    </source>
</evidence>
<reference evidence="9" key="2">
    <citation type="submission" date="2023-07" db="EMBL/GenBank/DDBJ databases">
        <title>Genomic analysis of Rhodococcus opacus VOC-14 with glycol ethers degradation activity.</title>
        <authorList>
            <person name="Narkevich D.A."/>
            <person name="Hlushen A.M."/>
            <person name="Akhremchuk A.E."/>
            <person name="Sikolenko M.A."/>
            <person name="Valentovich L.N."/>
        </authorList>
    </citation>
    <scope>NUCLEOTIDE SEQUENCE</scope>
    <source>
        <strain evidence="9">VOC-14</strain>
        <plasmid evidence="9">pRho-VOC14-L</plasmid>
    </source>
</reference>
<evidence type="ECO:0000256" key="2">
    <source>
        <dbReference type="ARBA" id="ARBA00022840"/>
    </source>
</evidence>
<dbReference type="Gene3D" id="1.25.40.10">
    <property type="entry name" value="Tetratricopeptide repeat domain"/>
    <property type="match status" value="1"/>
</dbReference>
<dbReference type="SUPFAM" id="SSF52540">
    <property type="entry name" value="P-loop containing nucleoside triphosphate hydrolases"/>
    <property type="match status" value="1"/>
</dbReference>
<dbReference type="InterPro" id="IPR036388">
    <property type="entry name" value="WH-like_DNA-bd_sf"/>
</dbReference>
<dbReference type="SMART" id="SM00421">
    <property type="entry name" value="HTH_LUXR"/>
    <property type="match status" value="1"/>
</dbReference>
<dbReference type="InterPro" id="IPR027417">
    <property type="entry name" value="P-loop_NTPase"/>
</dbReference>
<organism evidence="9 11">
    <name type="scientific">Rhodococcus opacus</name>
    <name type="common">Nocardia opaca</name>
    <dbReference type="NCBI Taxonomy" id="37919"/>
    <lineage>
        <taxon>Bacteria</taxon>
        <taxon>Bacillati</taxon>
        <taxon>Actinomycetota</taxon>
        <taxon>Actinomycetes</taxon>
        <taxon>Mycobacteriales</taxon>
        <taxon>Nocardiaceae</taxon>
        <taxon>Rhodococcus</taxon>
    </lineage>
</organism>
<evidence type="ECO:0000259" key="7">
    <source>
        <dbReference type="PROSITE" id="PS50043"/>
    </source>
</evidence>
<evidence type="ECO:0000259" key="6">
    <source>
        <dbReference type="PROSITE" id="PS50011"/>
    </source>
</evidence>
<evidence type="ECO:0000313" key="9">
    <source>
        <dbReference type="EMBL" id="WLF51910.1"/>
    </source>
</evidence>
<dbReference type="InterPro" id="IPR000719">
    <property type="entry name" value="Prot_kinase_dom"/>
</dbReference>
<keyword evidence="9" id="KW-0614">Plasmid</keyword>
<feature type="binding site" evidence="4">
    <location>
        <position position="54"/>
    </location>
    <ligand>
        <name>ATP</name>
        <dbReference type="ChEBI" id="CHEBI:30616"/>
    </ligand>
</feature>
<keyword evidence="1 4" id="KW-0547">Nucleotide-binding</keyword>
<reference evidence="8" key="1">
    <citation type="submission" date="2022-12" db="EMBL/GenBank/DDBJ databases">
        <authorList>
            <person name="Krivoruchko A.V."/>
            <person name="Elkin A."/>
        </authorList>
    </citation>
    <scope>NUCLEOTIDE SEQUENCE</scope>
    <source>
        <strain evidence="8">IEGM 249</strain>
    </source>
</reference>
<dbReference type="InterPro" id="IPR000792">
    <property type="entry name" value="Tscrpt_reg_LuxR_C"/>
</dbReference>
<evidence type="ECO:0000256" key="4">
    <source>
        <dbReference type="PROSITE-ProRule" id="PRU10141"/>
    </source>
</evidence>
<feature type="domain" description="HTH luxR-type" evidence="7">
    <location>
        <begin position="1021"/>
        <end position="1086"/>
    </location>
</feature>
<dbReference type="AlphaFoldDB" id="A0AAX3YST2"/>
<dbReference type="GO" id="GO:0004672">
    <property type="term" value="F:protein kinase activity"/>
    <property type="evidence" value="ECO:0007669"/>
    <property type="project" value="InterPro"/>
</dbReference>
<protein>
    <submittedName>
        <fullName evidence="9">Protein kinase</fullName>
    </submittedName>
</protein>
<dbReference type="Gene3D" id="3.30.200.20">
    <property type="entry name" value="Phosphorylase Kinase, domain 1"/>
    <property type="match status" value="1"/>
</dbReference>
<evidence type="ECO:0000313" key="8">
    <source>
        <dbReference type="EMBL" id="MCZ4586155.1"/>
    </source>
</evidence>
<feature type="compositionally biased region" description="Polar residues" evidence="5">
    <location>
        <begin position="320"/>
        <end position="329"/>
    </location>
</feature>
<sequence length="1099" mass="119045">MGEGDPRDTQRYPPSSAAELAGTGFDAAEEIGRGGYGVVYRCTQADLDRTVAVKVLTVNLDEENRARFFREQRAMGRLTGHPNIVNILQVGATDSGRPFIVMPYHPQDSLDARIRRDGPLPLDQALRLGVKMAGAVESAHRLGILHRDVKPANILLTDYGEPELADFGIAHIAGGFETATGAVTGSPAFTAPEVLAGDSPSPAADVYGLGATLFSALTGHAAFERRSGEQVVAQFLRITTQPVPDLTEQGIPDDVSAVIARAMSRTPGQRPATAADFGDELRSLQRHHGFPVDEMALRAEPGAQGNDVPPTSHGGRRSPAPSTLGTTGSLPLEMTSFVGRRHELTEAKNLLTGSRLVTLTGIGGVGKTRLAMRVASAVQRGYDDGVRLVELGELRGGSLLVDAVAAAVGLRDHSARPLREVLIEFLAPRELLLVLDNCEHVVDAVAELAGLLLRACPRVRILATSREPLGIGGEAVLRVPPLALPDPERKPSLRGLPKYDAVSLFAERGAAAVPGFVLTETNAGTVAGICHRLDGLPLPIELAAARLRAMSPEQILGRLTDRYSLLTRGDRGAPTRQQTLRLSIDWSFELCTAREQLVWGRLAVFAGTFELDAAEQVCGADLDPDELLDTVTSLVEKSILIREEHGSVVRFRMLETLREYGYEKLEQTGEGIALRRRHLDWCEALALAADAEWISARQLDWIARLKREQPNLREALEFSVDDDPAAGLRTAATLFLFWGSQGLYNEGRRWLDQLLAHQSGPPTLDWVKALQRAGMMANVQGDRLAGAALVAKGHELTAQTSDPMIRALVSFADGMLALYSGDHKHASSHLETAVAEFSTHGDRTLEVAALYPLGLAYGLRGSTDQAVECLERVLAITKKYGEKMYQSLSLWALGIAVWQQGDTDRSVQFLGQSLELIRKVHSPRIATACIEALAWISFEQHDALRAAVLLGTAEGLARSVGSTVVIYSDLIVYHQECEEKSRQKLGDKAFGVAHRRGEQLGFDAAIAYALHEEPPSTSTPDVDASPRLTKRERQVADLIAEGLTNQAIAQRLVISPRTAQGHVEHILDKLGFTSRTQVAAWVVERTDVEDGHTRSNSTQ</sequence>